<evidence type="ECO:0000313" key="1">
    <source>
        <dbReference type="EMBL" id="GER87347.1"/>
    </source>
</evidence>
<organism evidence="1 2">
    <name type="scientific">Dictyobacter vulcani</name>
    <dbReference type="NCBI Taxonomy" id="2607529"/>
    <lineage>
        <taxon>Bacteria</taxon>
        <taxon>Bacillati</taxon>
        <taxon>Chloroflexota</taxon>
        <taxon>Ktedonobacteria</taxon>
        <taxon>Ktedonobacterales</taxon>
        <taxon>Dictyobacteraceae</taxon>
        <taxon>Dictyobacter</taxon>
    </lineage>
</organism>
<dbReference type="RefSeq" id="WP_151755357.1">
    <property type="nucleotide sequence ID" value="NZ_BKZW01000001.1"/>
</dbReference>
<evidence type="ECO:0000313" key="2">
    <source>
        <dbReference type="Proteomes" id="UP000326912"/>
    </source>
</evidence>
<dbReference type="Pfam" id="PF12974">
    <property type="entry name" value="Phosphonate-bd"/>
    <property type="match status" value="1"/>
</dbReference>
<dbReference type="SUPFAM" id="SSF53850">
    <property type="entry name" value="Periplasmic binding protein-like II"/>
    <property type="match status" value="1"/>
</dbReference>
<dbReference type="AlphaFoldDB" id="A0A5J4KLQ9"/>
<gene>
    <name evidence="1" type="ORF">KDW_15090</name>
</gene>
<protein>
    <recommendedName>
        <fullName evidence="3">Phosphate ABC transporter substrate-binding protein</fullName>
    </recommendedName>
</protein>
<dbReference type="EMBL" id="BKZW01000001">
    <property type="protein sequence ID" value="GER87347.1"/>
    <property type="molecule type" value="Genomic_DNA"/>
</dbReference>
<dbReference type="PANTHER" id="PTHR35841:SF1">
    <property type="entry name" value="PHOSPHONATES-BINDING PERIPLASMIC PROTEIN"/>
    <property type="match status" value="1"/>
</dbReference>
<keyword evidence="2" id="KW-1185">Reference proteome</keyword>
<accession>A0A5J4KLQ9</accession>
<dbReference type="PANTHER" id="PTHR35841">
    <property type="entry name" value="PHOSPHONATES-BINDING PERIPLASMIC PROTEIN"/>
    <property type="match status" value="1"/>
</dbReference>
<name>A0A5J4KLQ9_9CHLR</name>
<comment type="caution">
    <text evidence="1">The sequence shown here is derived from an EMBL/GenBank/DDBJ whole genome shotgun (WGS) entry which is preliminary data.</text>
</comment>
<reference evidence="1 2" key="1">
    <citation type="submission" date="2019-10" db="EMBL/GenBank/DDBJ databases">
        <title>Dictyobacter vulcani sp. nov., within the class Ktedonobacteria, isolated from soil of volcanic Mt. Zao.</title>
        <authorList>
            <person name="Zheng Y."/>
            <person name="Wang C.M."/>
            <person name="Sakai Y."/>
            <person name="Abe K."/>
            <person name="Yokota A."/>
            <person name="Yabe S."/>
        </authorList>
    </citation>
    <scope>NUCLEOTIDE SEQUENCE [LARGE SCALE GENOMIC DNA]</scope>
    <source>
        <strain evidence="1 2">W12</strain>
    </source>
</reference>
<dbReference type="Gene3D" id="3.40.190.10">
    <property type="entry name" value="Periplasmic binding protein-like II"/>
    <property type="match status" value="2"/>
</dbReference>
<sequence>MPQNAHVPARLHFANFLSPLLQDTYMAIATYAGQQLDIPIDLAIGQDASAFGTGHADVSFLCGLLYVRLSATEENPVELLAAPVLRGSRYQGRPDYFSDVVVRRDSPFRSFADLRGCTWAYNEEVSHSGYNLVQYSLLERQGHTNYFGRTVKSGAHTQSLQLVLAGLADAAAIDSHVLEVILQKDRGLASQLHRIDHLGPSSIPPIVVARRLPSQLKQKLQDILTHMHLDPVQAELLQAGEIERLVAVRDEDYDDIRAMWARVQAYEQ</sequence>
<proteinExistence type="predicted"/>
<dbReference type="Proteomes" id="UP000326912">
    <property type="component" value="Unassembled WGS sequence"/>
</dbReference>
<evidence type="ECO:0008006" key="3">
    <source>
        <dbReference type="Google" id="ProtNLM"/>
    </source>
</evidence>